<keyword evidence="5" id="KW-0256">Endoplasmic reticulum</keyword>
<dbReference type="GO" id="GO:0006488">
    <property type="term" value="P:dolichol-linked oligosaccharide biosynthetic process"/>
    <property type="evidence" value="ECO:0007669"/>
    <property type="project" value="InterPro"/>
</dbReference>
<comment type="similarity">
    <text evidence="3 9">Belongs to the RFT1 family.</text>
</comment>
<evidence type="ECO:0000256" key="9">
    <source>
        <dbReference type="RuleBase" id="RU365067"/>
    </source>
</evidence>
<feature type="transmembrane region" description="Helical" evidence="9">
    <location>
        <begin position="413"/>
        <end position="435"/>
    </location>
</feature>
<protein>
    <recommendedName>
        <fullName evidence="9">Protein RFT1 homolog</fullName>
    </recommendedName>
</protein>
<dbReference type="Pfam" id="PF04506">
    <property type="entry name" value="Rft-1"/>
    <property type="match status" value="2"/>
</dbReference>
<keyword evidence="7 9" id="KW-0472">Membrane</keyword>
<dbReference type="AlphaFoldDB" id="G3GUU7"/>
<evidence type="ECO:0000313" key="10">
    <source>
        <dbReference type="EMBL" id="EGW00708.1"/>
    </source>
</evidence>
<dbReference type="GO" id="GO:0005789">
    <property type="term" value="C:endoplasmic reticulum membrane"/>
    <property type="evidence" value="ECO:0007669"/>
    <property type="project" value="UniProtKB-SubCell"/>
</dbReference>
<sequence>IFLQVLFRLITFVLNAFILRFLSKEIVGIVNVRLTLLYSTTIFLAREAFRKACLSGGAQRDWSQTLNLLWLTVPLGVFWSLLLGWVWLQLLEVPDPDVVPYYGAGVVLFGLSAVVELLGEPFWVLAQAHMFVKLKVLAESVSVILRSILTAFLVLWLPHWGLYIFSLAQIATVPPNCAQQEIEERWKSILTTEDMGVYDIVNNLGSLVARLIFQPIEESFYIFFAKVLEREKDATHQKQEDIAVAAAVLESLLKLALLTGLTITVFGFAYSQLALDIYGGAMLSSGSGPVLMCSYCFYVLLLAINGVTECFTFAAMSKEEVDRYNFTMLALSSSFLVLSYLLTSWCGSVGFILANCFNMCIRITQSLSFIHHYFQRSPHKPLAGLNLSPFLLGVFALSGGITSVSESGTTTMANVYFLDGILVFGLLFVCTCAYFKKVTCLKTWLFSEKKGVWGVFYKADVIGTRLHAAVAIACIVMAFYILFIK</sequence>
<dbReference type="FunCoup" id="G3GUU7">
    <property type="interactions" value="1734"/>
</dbReference>
<dbReference type="Proteomes" id="UP000001075">
    <property type="component" value="Unassembled WGS sequence"/>
</dbReference>
<evidence type="ECO:0000313" key="11">
    <source>
        <dbReference type="Proteomes" id="UP000001075"/>
    </source>
</evidence>
<comment type="subcellular location">
    <subcellularLocation>
        <location evidence="1 9">Endoplasmic reticulum membrane</location>
        <topology evidence="1 9">Multi-pass membrane protein</topology>
    </subcellularLocation>
</comment>
<dbReference type="PANTHER" id="PTHR13117">
    <property type="entry name" value="ENDOPLASMIC RETICULUM MULTISPAN TRANSMEMBRANE PROTEIN-RELATED"/>
    <property type="match status" value="1"/>
</dbReference>
<dbReference type="GO" id="GO:0000139">
    <property type="term" value="C:Golgi membrane"/>
    <property type="evidence" value="ECO:0007669"/>
    <property type="project" value="UniProtKB-SubCell"/>
</dbReference>
<name>G3GUU7_CRIGR</name>
<feature type="non-terminal residue" evidence="10">
    <location>
        <position position="1"/>
    </location>
</feature>
<organism evidence="10 11">
    <name type="scientific">Cricetulus griseus</name>
    <name type="common">Chinese hamster</name>
    <name type="synonym">Cricetulus barabensis griseus</name>
    <dbReference type="NCBI Taxonomy" id="10029"/>
    <lineage>
        <taxon>Eukaryota</taxon>
        <taxon>Metazoa</taxon>
        <taxon>Chordata</taxon>
        <taxon>Craniata</taxon>
        <taxon>Vertebrata</taxon>
        <taxon>Euteleostomi</taxon>
        <taxon>Mammalia</taxon>
        <taxon>Eutheria</taxon>
        <taxon>Euarchontoglires</taxon>
        <taxon>Glires</taxon>
        <taxon>Rodentia</taxon>
        <taxon>Myomorpha</taxon>
        <taxon>Muroidea</taxon>
        <taxon>Cricetidae</taxon>
        <taxon>Cricetinae</taxon>
        <taxon>Cricetulus</taxon>
    </lineage>
</organism>
<gene>
    <name evidence="10" type="ORF">I79_001471</name>
</gene>
<feature type="transmembrane region" description="Helical" evidence="9">
    <location>
        <begin position="382"/>
        <end position="401"/>
    </location>
</feature>
<feature type="transmembrane region" description="Helical" evidence="9">
    <location>
        <begin position="5"/>
        <end position="22"/>
    </location>
</feature>
<keyword evidence="4 9" id="KW-0812">Transmembrane</keyword>
<evidence type="ECO:0000256" key="7">
    <source>
        <dbReference type="ARBA" id="ARBA00023136"/>
    </source>
</evidence>
<feature type="transmembrane region" description="Helical" evidence="9">
    <location>
        <begin position="255"/>
        <end position="275"/>
    </location>
</feature>
<comment type="pathway">
    <text evidence="2">Protein modification; protein glycosylation.</text>
</comment>
<reference evidence="11" key="1">
    <citation type="journal article" date="2011" name="Nat. Biotechnol.">
        <title>The genomic sequence of the Chinese hamster ovary (CHO)-K1 cell line.</title>
        <authorList>
            <person name="Xu X."/>
            <person name="Nagarajan H."/>
            <person name="Lewis N.E."/>
            <person name="Pan S."/>
            <person name="Cai Z."/>
            <person name="Liu X."/>
            <person name="Chen W."/>
            <person name="Xie M."/>
            <person name="Wang W."/>
            <person name="Hammond S."/>
            <person name="Andersen M.R."/>
            <person name="Neff N."/>
            <person name="Passarelli B."/>
            <person name="Koh W."/>
            <person name="Fan H.C."/>
            <person name="Wang J."/>
            <person name="Gui Y."/>
            <person name="Lee K.H."/>
            <person name="Betenbaugh M.J."/>
            <person name="Quake S.R."/>
            <person name="Famili I."/>
            <person name="Palsson B.O."/>
            <person name="Wang J."/>
        </authorList>
    </citation>
    <scope>NUCLEOTIDE SEQUENCE [LARGE SCALE GENOMIC DNA]</scope>
    <source>
        <strain evidence="11">CHO K1 cell line</strain>
    </source>
</reference>
<evidence type="ECO:0000256" key="5">
    <source>
        <dbReference type="ARBA" id="ARBA00022824"/>
    </source>
</evidence>
<dbReference type="InParanoid" id="G3GUU7"/>
<evidence type="ECO:0000256" key="4">
    <source>
        <dbReference type="ARBA" id="ARBA00022692"/>
    </source>
</evidence>
<feature type="transmembrane region" description="Helical" evidence="9">
    <location>
        <begin position="337"/>
        <end position="361"/>
    </location>
</feature>
<comment type="function">
    <text evidence="8 9">Intramembrane glycolipid transporter that operates in the biosynthetic pathway of dolichol-linked oligosaccharides, the glycan precursors employed in protein asparagine (N)-glycosylation. The sequential addition of sugars to dolichol pyrophosphate produces dolichol-linked oligosaccharides containing fourteen sugars, including two GlcNAcs, nine mannoses and three glucoses. Once assembled, the oligosaccharide is transferred from the lipid to nascent proteins by oligosaccharyltransferases. The assembly of dolichol-linked oligosaccharides begins on the cytosolic side of the endoplasmic reticulum membrane and finishes in its lumen. RFT1 could mediate the translocation of the cytosolically oriented intermediate DolPP-GlcNAc2Man5, produced by ALG11, into the ER lumen where dolichol-linked oligosaccharides assembly continues. However, the intramembrane lipid transporter activity could not be confirmed in vitro.</text>
</comment>
<dbReference type="STRING" id="10029.G3GUU7"/>
<evidence type="ECO:0000256" key="6">
    <source>
        <dbReference type="ARBA" id="ARBA00022989"/>
    </source>
</evidence>
<dbReference type="PaxDb" id="10029-XP_007624642.1"/>
<dbReference type="eggNOG" id="KOG3808">
    <property type="taxonomic scope" value="Eukaryota"/>
</dbReference>
<feature type="transmembrane region" description="Helical" evidence="9">
    <location>
        <begin position="66"/>
        <end position="88"/>
    </location>
</feature>
<keyword evidence="6 9" id="KW-1133">Transmembrane helix</keyword>
<feature type="transmembrane region" description="Helical" evidence="9">
    <location>
        <begin position="28"/>
        <end position="45"/>
    </location>
</feature>
<dbReference type="EMBL" id="JH000032">
    <property type="protein sequence ID" value="EGW00708.1"/>
    <property type="molecule type" value="Genomic_DNA"/>
</dbReference>
<proteinExistence type="inferred from homology"/>
<dbReference type="GO" id="GO:0034203">
    <property type="term" value="P:glycolipid translocation"/>
    <property type="evidence" value="ECO:0007669"/>
    <property type="project" value="TreeGrafter"/>
</dbReference>
<feature type="transmembrane region" description="Helical" evidence="9">
    <location>
        <begin position="295"/>
        <end position="317"/>
    </location>
</feature>
<dbReference type="InterPro" id="IPR007594">
    <property type="entry name" value="RFT1"/>
</dbReference>
<accession>G3GUU7</accession>
<feature type="transmembrane region" description="Helical" evidence="9">
    <location>
        <begin position="100"/>
        <end position="124"/>
    </location>
</feature>
<evidence type="ECO:0000256" key="1">
    <source>
        <dbReference type="ARBA" id="ARBA00004477"/>
    </source>
</evidence>
<feature type="transmembrane region" description="Helical" evidence="9">
    <location>
        <begin position="466"/>
        <end position="484"/>
    </location>
</feature>
<evidence type="ECO:0000256" key="8">
    <source>
        <dbReference type="ARBA" id="ARBA00045912"/>
    </source>
</evidence>
<evidence type="ECO:0000256" key="3">
    <source>
        <dbReference type="ARBA" id="ARBA00010288"/>
    </source>
</evidence>
<evidence type="ECO:0000256" key="2">
    <source>
        <dbReference type="ARBA" id="ARBA00004922"/>
    </source>
</evidence>
<dbReference type="PANTHER" id="PTHR13117:SF5">
    <property type="entry name" value="PROTEIN RFT1 HOMOLOG"/>
    <property type="match status" value="1"/>
</dbReference>